<sequence length="148" mass="16155">SDSTKPNQVYVALIAVSFADAALSTAMMTSNFADLISMSNEDTGLMTLYNGVKSLRYDEWTQSAVLRHNIRGFQRNTYTLYSGRPALLNTTLRVPGKCKRGQFGMGFYLVLMNDSSVIQNVDSGSASDVNVGLTTFFKEIPATSTAQT</sequence>
<feature type="non-terminal residue" evidence="1">
    <location>
        <position position="1"/>
    </location>
</feature>
<dbReference type="AlphaFoldDB" id="A0A382WG42"/>
<gene>
    <name evidence="1" type="ORF">METZ01_LOCUS410596</name>
</gene>
<organism evidence="1">
    <name type="scientific">marine metagenome</name>
    <dbReference type="NCBI Taxonomy" id="408172"/>
    <lineage>
        <taxon>unclassified sequences</taxon>
        <taxon>metagenomes</taxon>
        <taxon>ecological metagenomes</taxon>
    </lineage>
</organism>
<reference evidence="1" key="1">
    <citation type="submission" date="2018-05" db="EMBL/GenBank/DDBJ databases">
        <authorList>
            <person name="Lanie J.A."/>
            <person name="Ng W.-L."/>
            <person name="Kazmierczak K.M."/>
            <person name="Andrzejewski T.M."/>
            <person name="Davidsen T.M."/>
            <person name="Wayne K.J."/>
            <person name="Tettelin H."/>
            <person name="Glass J.I."/>
            <person name="Rusch D."/>
            <person name="Podicherti R."/>
            <person name="Tsui H.-C.T."/>
            <person name="Winkler M.E."/>
        </authorList>
    </citation>
    <scope>NUCLEOTIDE SEQUENCE</scope>
</reference>
<proteinExistence type="predicted"/>
<dbReference type="EMBL" id="UINC01159574">
    <property type="protein sequence ID" value="SVD57742.1"/>
    <property type="molecule type" value="Genomic_DNA"/>
</dbReference>
<evidence type="ECO:0000313" key="1">
    <source>
        <dbReference type="EMBL" id="SVD57742.1"/>
    </source>
</evidence>
<protein>
    <submittedName>
        <fullName evidence="1">Uncharacterized protein</fullName>
    </submittedName>
</protein>
<name>A0A382WG42_9ZZZZ</name>
<accession>A0A382WG42</accession>